<dbReference type="PANTHER" id="PTHR43281:SF1">
    <property type="entry name" value="FARNESYL DIPHOSPHATE SYNTHASE"/>
    <property type="match status" value="1"/>
</dbReference>
<dbReference type="Proteomes" id="UP000032279">
    <property type="component" value="Unassembled WGS sequence"/>
</dbReference>
<organism evidence="13 14">
    <name type="scientific">Paucilactobacillus wasatchensis</name>
    <dbReference type="NCBI Taxonomy" id="1335616"/>
    <lineage>
        <taxon>Bacteria</taxon>
        <taxon>Bacillati</taxon>
        <taxon>Bacillota</taxon>
        <taxon>Bacilli</taxon>
        <taxon>Lactobacillales</taxon>
        <taxon>Lactobacillaceae</taxon>
        <taxon>Paucilactobacillus</taxon>
    </lineage>
</organism>
<dbReference type="Pfam" id="PF00348">
    <property type="entry name" value="polyprenyl_synt"/>
    <property type="match status" value="1"/>
</dbReference>
<dbReference type="OrthoDB" id="9805316at2"/>
<evidence type="ECO:0000256" key="2">
    <source>
        <dbReference type="ARBA" id="ARBA00006706"/>
    </source>
</evidence>
<keyword evidence="14" id="KW-1185">Reference proteome</keyword>
<proteinExistence type="inferred from homology"/>
<evidence type="ECO:0000256" key="7">
    <source>
        <dbReference type="ARBA" id="ARBA00022842"/>
    </source>
</evidence>
<evidence type="ECO:0000256" key="11">
    <source>
        <dbReference type="ARBA" id="ARBA00049399"/>
    </source>
</evidence>
<evidence type="ECO:0000256" key="1">
    <source>
        <dbReference type="ARBA" id="ARBA00001946"/>
    </source>
</evidence>
<dbReference type="PROSITE" id="PS00444">
    <property type="entry name" value="POLYPRENYL_SYNTHASE_2"/>
    <property type="match status" value="1"/>
</dbReference>
<dbReference type="GO" id="GO:0016114">
    <property type="term" value="P:terpenoid biosynthetic process"/>
    <property type="evidence" value="ECO:0007669"/>
    <property type="project" value="UniProtKB-ARBA"/>
</dbReference>
<comment type="caution">
    <text evidence="13">The sequence shown here is derived from an EMBL/GenBank/DDBJ whole genome shotgun (WGS) entry which is preliminary data.</text>
</comment>
<dbReference type="STRING" id="1335616.WDC_0972"/>
<reference evidence="13 14" key="1">
    <citation type="submission" date="2013-08" db="EMBL/GenBank/DDBJ databases">
        <title>Lactobacillus wasatchii sp. WDC04, a late gas producing bacteria isolated from aged chedder cheese.</title>
        <authorList>
            <person name="Oberg C.J."/>
            <person name="Culumber M."/>
            <person name="McMahon D.J."/>
            <person name="Broadbent J.R."/>
            <person name="Oberg T.S."/>
            <person name="Ortaki F."/>
        </authorList>
    </citation>
    <scope>NUCLEOTIDE SEQUENCE [LARGE SCALE GENOMIC DNA]</scope>
    <source>
        <strain evidence="13 14">WDC04</strain>
    </source>
</reference>
<dbReference type="InterPro" id="IPR000092">
    <property type="entry name" value="Polyprenyl_synt"/>
</dbReference>
<dbReference type="CDD" id="cd00685">
    <property type="entry name" value="Trans_IPPS_HT"/>
    <property type="match status" value="1"/>
</dbReference>
<dbReference type="InterPro" id="IPR033749">
    <property type="entry name" value="Polyprenyl_synt_CS"/>
</dbReference>
<dbReference type="PANTHER" id="PTHR43281">
    <property type="entry name" value="FARNESYL DIPHOSPHATE SYNTHASE"/>
    <property type="match status" value="1"/>
</dbReference>
<dbReference type="GO" id="GO:0004337">
    <property type="term" value="F:(2E,6E)-farnesyl diphosphate synthase activity"/>
    <property type="evidence" value="ECO:0007669"/>
    <property type="project" value="UniProtKB-EC"/>
</dbReference>
<dbReference type="InterPro" id="IPR008949">
    <property type="entry name" value="Isoprenoid_synthase_dom_sf"/>
</dbReference>
<keyword evidence="7" id="KW-0460">Magnesium</keyword>
<evidence type="ECO:0000313" key="13">
    <source>
        <dbReference type="EMBL" id="KIS03457.1"/>
    </source>
</evidence>
<dbReference type="RefSeq" id="WP_044010720.1">
    <property type="nucleotide sequence ID" value="NZ_AWTT01000019.1"/>
</dbReference>
<evidence type="ECO:0000256" key="8">
    <source>
        <dbReference type="ARBA" id="ARBA00023229"/>
    </source>
</evidence>
<keyword evidence="8" id="KW-0414">Isoprene biosynthesis</keyword>
<evidence type="ECO:0000256" key="4">
    <source>
        <dbReference type="ARBA" id="ARBA00015100"/>
    </source>
</evidence>
<dbReference type="NCBIfam" id="NF045485">
    <property type="entry name" value="FPPsyn"/>
    <property type="match status" value="1"/>
</dbReference>
<name>A0A0D1A6W8_9LACO</name>
<evidence type="ECO:0000256" key="9">
    <source>
        <dbReference type="ARBA" id="ARBA00032380"/>
    </source>
</evidence>
<dbReference type="InterPro" id="IPR053378">
    <property type="entry name" value="Prenyl_diphosphate_synthase"/>
</dbReference>
<dbReference type="EMBL" id="AWTT01000019">
    <property type="protein sequence ID" value="KIS03457.1"/>
    <property type="molecule type" value="Genomic_DNA"/>
</dbReference>
<dbReference type="SFLD" id="SFLDS00005">
    <property type="entry name" value="Isoprenoid_Synthase_Type_I"/>
    <property type="match status" value="1"/>
</dbReference>
<sequence>MSKNLEDYQKIVNNYLSANVKIGISDPVLAKAMQYSLNAGGKRLRPALTLAVLDAFQVKFSESVLKAACAVELLHTYSLIHDDLPAMDNDDLRRGVPTNHVKFGAGIATLAGDGLLTMSFQWLTDNKLPAEIKSELVFYLSRCAGPAGMVAGQAEDITSEEKQLTVDQLEQLHLLKTGALISYSVMAAGIISQQDSLILSLLQQFGEAYGLAFQIYDDILDVTATEQQLGKAVDKDQQEHKNTYPGLLGLTGAKQALNQALTQARQLRAQLNAITGHSLVGLDDFFAYFKL</sequence>
<gene>
    <name evidence="13" type="primary">ispB</name>
    <name evidence="13" type="ORF">WDC_0972</name>
</gene>
<keyword evidence="5 12" id="KW-0808">Transferase</keyword>
<dbReference type="PATRIC" id="fig|1335616.4.peg.975"/>
<dbReference type="SUPFAM" id="SSF48576">
    <property type="entry name" value="Terpenoid synthases"/>
    <property type="match status" value="1"/>
</dbReference>
<dbReference type="FunFam" id="1.10.600.10:FF:000001">
    <property type="entry name" value="Geranylgeranyl diphosphate synthase"/>
    <property type="match status" value="1"/>
</dbReference>
<protein>
    <recommendedName>
        <fullName evidence="4">Farnesyl diphosphate synthase</fullName>
        <ecNumber evidence="3">2.5.1.10</ecNumber>
    </recommendedName>
    <alternativeName>
        <fullName evidence="10">(2E,6E)-farnesyl diphosphate synthase</fullName>
    </alternativeName>
    <alternativeName>
        <fullName evidence="9">Geranyltranstransferase</fullName>
    </alternativeName>
</protein>
<dbReference type="GO" id="GO:0046872">
    <property type="term" value="F:metal ion binding"/>
    <property type="evidence" value="ECO:0007669"/>
    <property type="project" value="UniProtKB-KW"/>
</dbReference>
<dbReference type="GO" id="GO:0005737">
    <property type="term" value="C:cytoplasm"/>
    <property type="evidence" value="ECO:0007669"/>
    <property type="project" value="UniProtKB-ARBA"/>
</dbReference>
<evidence type="ECO:0000256" key="5">
    <source>
        <dbReference type="ARBA" id="ARBA00022679"/>
    </source>
</evidence>
<dbReference type="PROSITE" id="PS00723">
    <property type="entry name" value="POLYPRENYL_SYNTHASE_1"/>
    <property type="match status" value="1"/>
</dbReference>
<evidence type="ECO:0000313" key="14">
    <source>
        <dbReference type="Proteomes" id="UP000032279"/>
    </source>
</evidence>
<evidence type="ECO:0000256" key="10">
    <source>
        <dbReference type="ARBA" id="ARBA00032873"/>
    </source>
</evidence>
<dbReference type="AlphaFoldDB" id="A0A0D1A6W8"/>
<evidence type="ECO:0000256" key="12">
    <source>
        <dbReference type="RuleBase" id="RU004466"/>
    </source>
</evidence>
<evidence type="ECO:0000256" key="3">
    <source>
        <dbReference type="ARBA" id="ARBA00012439"/>
    </source>
</evidence>
<dbReference type="SFLD" id="SFLDG01017">
    <property type="entry name" value="Polyprenyl_Transferase_Like"/>
    <property type="match status" value="1"/>
</dbReference>
<comment type="catalytic activity">
    <reaction evidence="11">
        <text>isopentenyl diphosphate + (2E)-geranyl diphosphate = (2E,6E)-farnesyl diphosphate + diphosphate</text>
        <dbReference type="Rhea" id="RHEA:19361"/>
        <dbReference type="ChEBI" id="CHEBI:33019"/>
        <dbReference type="ChEBI" id="CHEBI:58057"/>
        <dbReference type="ChEBI" id="CHEBI:128769"/>
        <dbReference type="ChEBI" id="CHEBI:175763"/>
        <dbReference type="EC" id="2.5.1.10"/>
    </reaction>
</comment>
<evidence type="ECO:0000256" key="6">
    <source>
        <dbReference type="ARBA" id="ARBA00022723"/>
    </source>
</evidence>
<accession>A0A0D1A6W8</accession>
<comment type="cofactor">
    <cofactor evidence="1">
        <name>Mg(2+)</name>
        <dbReference type="ChEBI" id="CHEBI:18420"/>
    </cofactor>
</comment>
<dbReference type="EC" id="2.5.1.10" evidence="3"/>
<keyword evidence="6" id="KW-0479">Metal-binding</keyword>
<comment type="similarity">
    <text evidence="2 12">Belongs to the FPP/GGPP synthase family.</text>
</comment>
<dbReference type="Gene3D" id="1.10.600.10">
    <property type="entry name" value="Farnesyl Diphosphate Synthase"/>
    <property type="match status" value="1"/>
</dbReference>